<name>A0A4C1TU99_EUMVA</name>
<gene>
    <name evidence="2" type="ORF">EVAR_12280_1</name>
</gene>
<dbReference type="EMBL" id="BGZK01000088">
    <property type="protein sequence ID" value="GBP17570.1"/>
    <property type="molecule type" value="Genomic_DNA"/>
</dbReference>
<protein>
    <submittedName>
        <fullName evidence="2">Uncharacterized protein</fullName>
    </submittedName>
</protein>
<organism evidence="2 3">
    <name type="scientific">Eumeta variegata</name>
    <name type="common">Bagworm moth</name>
    <name type="synonym">Eumeta japonica</name>
    <dbReference type="NCBI Taxonomy" id="151549"/>
    <lineage>
        <taxon>Eukaryota</taxon>
        <taxon>Metazoa</taxon>
        <taxon>Ecdysozoa</taxon>
        <taxon>Arthropoda</taxon>
        <taxon>Hexapoda</taxon>
        <taxon>Insecta</taxon>
        <taxon>Pterygota</taxon>
        <taxon>Neoptera</taxon>
        <taxon>Endopterygota</taxon>
        <taxon>Lepidoptera</taxon>
        <taxon>Glossata</taxon>
        <taxon>Ditrysia</taxon>
        <taxon>Tineoidea</taxon>
        <taxon>Psychidae</taxon>
        <taxon>Oiketicinae</taxon>
        <taxon>Eumeta</taxon>
    </lineage>
</organism>
<feature type="region of interest" description="Disordered" evidence="1">
    <location>
        <begin position="44"/>
        <end position="88"/>
    </location>
</feature>
<feature type="compositionally biased region" description="Basic and acidic residues" evidence="1">
    <location>
        <begin position="53"/>
        <end position="69"/>
    </location>
</feature>
<reference evidence="2 3" key="1">
    <citation type="journal article" date="2019" name="Commun. Biol.">
        <title>The bagworm genome reveals a unique fibroin gene that provides high tensile strength.</title>
        <authorList>
            <person name="Kono N."/>
            <person name="Nakamura H."/>
            <person name="Ohtoshi R."/>
            <person name="Tomita M."/>
            <person name="Numata K."/>
            <person name="Arakawa K."/>
        </authorList>
    </citation>
    <scope>NUCLEOTIDE SEQUENCE [LARGE SCALE GENOMIC DNA]</scope>
</reference>
<evidence type="ECO:0000313" key="2">
    <source>
        <dbReference type="EMBL" id="GBP17570.1"/>
    </source>
</evidence>
<accession>A0A4C1TU99</accession>
<sequence length="125" mass="13933">MYLEQQQANFRTSSIENHRDEVAGCIKQVSFVDVVKITGLRNENASLGARAPIEPHESPWERSHDEPRARAPGSGPTAPGTEPRPAARAFAGTFTRAGRHPSRALDVAFFSEKLHSPMQLFDFYR</sequence>
<evidence type="ECO:0000313" key="3">
    <source>
        <dbReference type="Proteomes" id="UP000299102"/>
    </source>
</evidence>
<dbReference type="Proteomes" id="UP000299102">
    <property type="component" value="Unassembled WGS sequence"/>
</dbReference>
<dbReference type="AlphaFoldDB" id="A0A4C1TU99"/>
<comment type="caution">
    <text evidence="2">The sequence shown here is derived from an EMBL/GenBank/DDBJ whole genome shotgun (WGS) entry which is preliminary data.</text>
</comment>
<proteinExistence type="predicted"/>
<keyword evidence="3" id="KW-1185">Reference proteome</keyword>
<evidence type="ECO:0000256" key="1">
    <source>
        <dbReference type="SAM" id="MobiDB-lite"/>
    </source>
</evidence>